<dbReference type="AlphaFoldDB" id="A0AAF0QFB6"/>
<name>A0AAF0QFB6_SOLVR</name>
<dbReference type="EMBL" id="CP133614">
    <property type="protein sequence ID" value="WMV18844.1"/>
    <property type="molecule type" value="Genomic_DNA"/>
</dbReference>
<reference evidence="2" key="1">
    <citation type="submission" date="2023-08" db="EMBL/GenBank/DDBJ databases">
        <title>A de novo genome assembly of Solanum verrucosum Schlechtendal, a Mexican diploid species geographically isolated from the other diploid A-genome species in potato relatives.</title>
        <authorList>
            <person name="Hosaka K."/>
        </authorList>
    </citation>
    <scope>NUCLEOTIDE SEQUENCE</scope>
    <source>
        <tissue evidence="2">Young leaves</tissue>
    </source>
</reference>
<gene>
    <name evidence="2" type="ORF">MTR67_012229</name>
</gene>
<proteinExistence type="predicted"/>
<protein>
    <submittedName>
        <fullName evidence="2">Uncharacterized protein</fullName>
    </submittedName>
</protein>
<organism evidence="2 3">
    <name type="scientific">Solanum verrucosum</name>
    <dbReference type="NCBI Taxonomy" id="315347"/>
    <lineage>
        <taxon>Eukaryota</taxon>
        <taxon>Viridiplantae</taxon>
        <taxon>Streptophyta</taxon>
        <taxon>Embryophyta</taxon>
        <taxon>Tracheophyta</taxon>
        <taxon>Spermatophyta</taxon>
        <taxon>Magnoliopsida</taxon>
        <taxon>eudicotyledons</taxon>
        <taxon>Gunneridae</taxon>
        <taxon>Pentapetalae</taxon>
        <taxon>asterids</taxon>
        <taxon>lamiids</taxon>
        <taxon>Solanales</taxon>
        <taxon>Solanaceae</taxon>
        <taxon>Solanoideae</taxon>
        <taxon>Solaneae</taxon>
        <taxon>Solanum</taxon>
    </lineage>
</organism>
<feature type="transmembrane region" description="Helical" evidence="1">
    <location>
        <begin position="190"/>
        <end position="213"/>
    </location>
</feature>
<evidence type="ECO:0000313" key="3">
    <source>
        <dbReference type="Proteomes" id="UP001234989"/>
    </source>
</evidence>
<keyword evidence="1" id="KW-0812">Transmembrane</keyword>
<dbReference type="Proteomes" id="UP001234989">
    <property type="component" value="Chromosome 3"/>
</dbReference>
<evidence type="ECO:0000256" key="1">
    <source>
        <dbReference type="SAM" id="Phobius"/>
    </source>
</evidence>
<evidence type="ECO:0000313" key="2">
    <source>
        <dbReference type="EMBL" id="WMV18844.1"/>
    </source>
</evidence>
<keyword evidence="1" id="KW-0472">Membrane</keyword>
<accession>A0AAF0QFB6</accession>
<keyword evidence="3" id="KW-1185">Reference proteome</keyword>
<keyword evidence="1" id="KW-1133">Transmembrane helix</keyword>
<sequence length="266" mass="29317">MNLYRWRKGIVVDSYRASRKKQIQSDNEFLRGPRKSNVLLVDFQLIASTYRLSAKSLSGSSYYIPSQLSISTVNAIEDFNAISGGQDIPAATIGVDGTSSVRVRALAGITSASYLTVGEETTVRNVHIEAFIFFLLTKHPLFLRFSGTGLLAISGDAEKAAKSKKKLMQGFLSRHNFYSMVVPLPYRVPVAAVATVLVFQGFLSGLAALLLLVCHDGQSGIKKVQHNERIDPLILMNWVAYIEAREYWLAAVDVGDPMKRTGATFH</sequence>